<dbReference type="AlphaFoldDB" id="A0A930U7N4"/>
<dbReference type="RefSeq" id="WP_194311674.1">
    <property type="nucleotide sequence ID" value="NZ_JADHEC010000013.1"/>
</dbReference>
<dbReference type="Pfam" id="PF06764">
    <property type="entry name" value="DUF1223"/>
    <property type="match status" value="1"/>
</dbReference>
<name>A0A930U7N4_9FLAO</name>
<reference evidence="2" key="1">
    <citation type="submission" date="2020-11" db="EMBL/GenBank/DDBJ databases">
        <title>Genome of Flavobacterium soyangense.</title>
        <authorList>
            <person name="Liu Q."/>
            <person name="Xin Y.-H."/>
        </authorList>
    </citation>
    <scope>NUCLEOTIDE SEQUENCE</scope>
    <source>
        <strain evidence="2">CGMCC 1.13493</strain>
    </source>
</reference>
<organism evidence="2 3">
    <name type="scientific">Flavobacterium soyangense</name>
    <dbReference type="NCBI Taxonomy" id="2023265"/>
    <lineage>
        <taxon>Bacteria</taxon>
        <taxon>Pseudomonadati</taxon>
        <taxon>Bacteroidota</taxon>
        <taxon>Flavobacteriia</taxon>
        <taxon>Flavobacteriales</taxon>
        <taxon>Flavobacteriaceae</taxon>
        <taxon>Flavobacterium</taxon>
    </lineage>
</organism>
<dbReference type="Proteomes" id="UP000646211">
    <property type="component" value="Unassembled WGS sequence"/>
</dbReference>
<evidence type="ECO:0000313" key="2">
    <source>
        <dbReference type="EMBL" id="MBF2708418.1"/>
    </source>
</evidence>
<feature type="transmembrane region" description="Helical" evidence="1">
    <location>
        <begin position="6"/>
        <end position="26"/>
    </location>
</feature>
<keyword evidence="3" id="KW-1185">Reference proteome</keyword>
<keyword evidence="1" id="KW-1133">Transmembrane helix</keyword>
<dbReference type="EMBL" id="JADHEC010000013">
    <property type="protein sequence ID" value="MBF2708418.1"/>
    <property type="molecule type" value="Genomic_DNA"/>
</dbReference>
<keyword evidence="1" id="KW-0472">Membrane</keyword>
<sequence>MKNSILKTTLYTGLIIVSIVLSSFTIKKVIENKKIKTSKEGFAVLELFTSQGCSSCPPADAVLGKYAIQNNPNVIALAFHVDYWNYIGWKDPFSKAQFTDRQRNYANLFNAQGIYTPQLIINGKYELVGSKENEINNLINKELEIKKELNIRIKKASISNNLLNIEYDADINSNIVVNLALVKKKEFTSIKRGENNGLKQTNYNIVYDFKSISNSAKSNNNANFQFKSEWLASDFMVIAYLQNTKNGNIIAAAKNEIN</sequence>
<dbReference type="PANTHER" id="PTHR36057">
    <property type="match status" value="1"/>
</dbReference>
<protein>
    <submittedName>
        <fullName evidence="2">DUF1223 domain-containing protein</fullName>
    </submittedName>
</protein>
<keyword evidence="1" id="KW-0812">Transmembrane</keyword>
<evidence type="ECO:0000313" key="3">
    <source>
        <dbReference type="Proteomes" id="UP000646211"/>
    </source>
</evidence>
<proteinExistence type="predicted"/>
<gene>
    <name evidence="2" type="ORF">IR213_07425</name>
</gene>
<dbReference type="InterPro" id="IPR010634">
    <property type="entry name" value="DUF1223"/>
</dbReference>
<comment type="caution">
    <text evidence="2">The sequence shown here is derived from an EMBL/GenBank/DDBJ whole genome shotgun (WGS) entry which is preliminary data.</text>
</comment>
<dbReference type="InterPro" id="IPR036249">
    <property type="entry name" value="Thioredoxin-like_sf"/>
</dbReference>
<dbReference type="PANTHER" id="PTHR36057:SF1">
    <property type="entry name" value="LIPOPROTEIN LIPID ATTACHMENT SITE-LIKE PROTEIN, PUTATIVE (DUF1223)-RELATED"/>
    <property type="match status" value="1"/>
</dbReference>
<evidence type="ECO:0000256" key="1">
    <source>
        <dbReference type="SAM" id="Phobius"/>
    </source>
</evidence>
<accession>A0A930U7N4</accession>
<dbReference type="SUPFAM" id="SSF52833">
    <property type="entry name" value="Thioredoxin-like"/>
    <property type="match status" value="1"/>
</dbReference>